<evidence type="ECO:0000313" key="4">
    <source>
        <dbReference type="Proteomes" id="UP000276834"/>
    </source>
</evidence>
<dbReference type="Gene3D" id="1.10.275.10">
    <property type="entry name" value="Fumarase/aspartase (N-terminal domain)"/>
    <property type="match status" value="1"/>
</dbReference>
<dbReference type="EMBL" id="QUSF01005215">
    <property type="protein sequence ID" value="RLV62794.1"/>
    <property type="molecule type" value="Genomic_DNA"/>
</dbReference>
<comment type="caution">
    <text evidence="2">The sequence shown here is derived from an EMBL/GenBank/DDBJ whole genome shotgun (WGS) entry which is preliminary data.</text>
</comment>
<dbReference type="InterPro" id="IPR008948">
    <property type="entry name" value="L-Aspartase-like"/>
</dbReference>
<reference evidence="2" key="2">
    <citation type="submission" date="2018-08" db="EMBL/GenBank/DDBJ databases">
        <authorList>
            <person name="Sabatino S.J."/>
        </authorList>
    </citation>
    <scope>NUCLEOTIDE SEQUENCE</scope>
    <source>
        <strain evidence="2">Red01</strain>
        <tissue evidence="2">Muscle</tissue>
    </source>
</reference>
<dbReference type="GO" id="GO:0042450">
    <property type="term" value="P:L-arginine biosynthetic process via ornithine"/>
    <property type="evidence" value="ECO:0007669"/>
    <property type="project" value="InterPro"/>
</dbReference>
<dbReference type="GO" id="GO:0005829">
    <property type="term" value="C:cytosol"/>
    <property type="evidence" value="ECO:0007669"/>
    <property type="project" value="TreeGrafter"/>
</dbReference>
<keyword evidence="4" id="KW-1185">Reference proteome</keyword>
<gene>
    <name evidence="3" type="ORF">DV515_00018938</name>
    <name evidence="2" type="ORF">DV515_00018940</name>
</gene>
<feature type="non-terminal residue" evidence="2">
    <location>
        <position position="1"/>
    </location>
</feature>
<dbReference type="InterPro" id="IPR024083">
    <property type="entry name" value="Fumarase/histidase_N"/>
</dbReference>
<proteinExistence type="predicted"/>
<dbReference type="PANTHER" id="PTHR43814">
    <property type="entry name" value="ARGININOSUCCINATE LYASE"/>
    <property type="match status" value="1"/>
</dbReference>
<dbReference type="GO" id="GO:0004056">
    <property type="term" value="F:argininosuccinate lyase activity"/>
    <property type="evidence" value="ECO:0007669"/>
    <property type="project" value="InterPro"/>
</dbReference>
<dbReference type="PANTHER" id="PTHR43814:SF1">
    <property type="entry name" value="ARGININOSUCCINATE LYASE"/>
    <property type="match status" value="1"/>
</dbReference>
<organism evidence="2 4">
    <name type="scientific">Chloebia gouldiae</name>
    <name type="common">Gouldian finch</name>
    <name type="synonym">Erythrura gouldiae</name>
    <dbReference type="NCBI Taxonomy" id="44316"/>
    <lineage>
        <taxon>Eukaryota</taxon>
        <taxon>Metazoa</taxon>
        <taxon>Chordata</taxon>
        <taxon>Craniata</taxon>
        <taxon>Vertebrata</taxon>
        <taxon>Euteleostomi</taxon>
        <taxon>Archelosauria</taxon>
        <taxon>Archosauria</taxon>
        <taxon>Dinosauria</taxon>
        <taxon>Saurischia</taxon>
        <taxon>Theropoda</taxon>
        <taxon>Coelurosauria</taxon>
        <taxon>Aves</taxon>
        <taxon>Neognathae</taxon>
        <taxon>Neoaves</taxon>
        <taxon>Telluraves</taxon>
        <taxon>Australaves</taxon>
        <taxon>Passeriformes</taxon>
        <taxon>Passeroidea</taxon>
        <taxon>Passeridae</taxon>
        <taxon>Chloebia</taxon>
    </lineage>
</organism>
<dbReference type="Pfam" id="PF00206">
    <property type="entry name" value="Lyase_1"/>
    <property type="match status" value="1"/>
</dbReference>
<reference evidence="2 4" key="1">
    <citation type="journal article" date="2018" name="Proc. R. Soc. B">
        <title>A non-coding region near Follistatin controls head colour polymorphism in the Gouldian finch.</title>
        <authorList>
            <person name="Toomey M.B."/>
            <person name="Marques C.I."/>
            <person name="Andrade P."/>
            <person name="Araujo P.M."/>
            <person name="Sabatino S."/>
            <person name="Gazda M.A."/>
            <person name="Afonso S."/>
            <person name="Lopes R.J."/>
            <person name="Corbo J.C."/>
            <person name="Carneiro M."/>
        </authorList>
    </citation>
    <scope>NUCLEOTIDE SEQUENCE [LARGE SCALE GENOMIC DNA]</scope>
    <source>
        <strain evidence="2">Red01</strain>
        <tissue evidence="2">Muscle</tissue>
    </source>
</reference>
<dbReference type="InterPro" id="IPR022761">
    <property type="entry name" value="Fumarate_lyase_N"/>
</dbReference>
<dbReference type="Proteomes" id="UP000276834">
    <property type="component" value="Unassembled WGS sequence"/>
</dbReference>
<dbReference type="Gene3D" id="1.20.200.10">
    <property type="entry name" value="Fumarase/aspartase (Central domain)"/>
    <property type="match status" value="1"/>
</dbReference>
<evidence type="ECO:0000259" key="1">
    <source>
        <dbReference type="Pfam" id="PF00206"/>
    </source>
</evidence>
<feature type="domain" description="Fumarate lyase N-terminal" evidence="1">
    <location>
        <begin position="7"/>
        <end position="144"/>
    </location>
</feature>
<dbReference type="OrthoDB" id="2561043at2759"/>
<dbReference type="FunFam" id="1.10.275.10:FF:000002">
    <property type="entry name" value="Argininosuccinate lyase"/>
    <property type="match status" value="1"/>
</dbReference>
<protein>
    <recommendedName>
        <fullName evidence="1">Fumarate lyase N-terminal domain-containing protein</fullName>
    </recommendedName>
</protein>
<dbReference type="EMBL" id="QUSF01005220">
    <property type="protein sequence ID" value="RLV62791.1"/>
    <property type="molecule type" value="Genomic_DNA"/>
</dbReference>
<evidence type="ECO:0000313" key="2">
    <source>
        <dbReference type="EMBL" id="RLV62791.1"/>
    </source>
</evidence>
<evidence type="ECO:0000313" key="3">
    <source>
        <dbReference type="EMBL" id="RLV62794.1"/>
    </source>
</evidence>
<dbReference type="AlphaFoldDB" id="A0A3L8Q639"/>
<sequence length="145" mass="15990">GDKMMAGRFVGSTDPIMEMLSASITVDQRLSEVDIQGSMAYAKALEKAGILSKTELEKILSGLEKISEEWSKGVFGVIQTDEDIHTANERRLKELIGDVAGKLHTGRSRNDQVVTDLKLFMKNSLSIISTHLLQLIKTLVERAAM</sequence>
<dbReference type="SUPFAM" id="SSF48557">
    <property type="entry name" value="L-aspartase-like"/>
    <property type="match status" value="1"/>
</dbReference>
<name>A0A3L8Q639_CHLGU</name>
<dbReference type="InterPro" id="IPR009049">
    <property type="entry name" value="Argininosuccinate_lyase"/>
</dbReference>
<accession>A0A3L8Q639</accession>